<reference evidence="2" key="1">
    <citation type="journal article" date="2023" name="Front. Plant Sci.">
        <title>Chromosomal-level genome assembly of Melastoma candidum provides insights into trichome evolution.</title>
        <authorList>
            <person name="Zhong Y."/>
            <person name="Wu W."/>
            <person name="Sun C."/>
            <person name="Zou P."/>
            <person name="Liu Y."/>
            <person name="Dai S."/>
            <person name="Zhou R."/>
        </authorList>
    </citation>
    <scope>NUCLEOTIDE SEQUENCE [LARGE SCALE GENOMIC DNA]</scope>
</reference>
<dbReference type="Proteomes" id="UP001057402">
    <property type="component" value="Chromosome 7"/>
</dbReference>
<proteinExistence type="predicted"/>
<sequence length="1628" mass="170058">MDRDIRDARRATTASTTITPPSSNGLPRRRHRTGLRDSPEEDGLLELPDTLRNGSRDRHVGGKKDRGERIERLDRPDRDRDRERMLRNKRRGGDGNNNHRSIHHGRSGGRGDELGMVADESSEDSINDNEDDAEDEQQQQQQHLMLLQPSSAVMSSASALLNNSKRSYPPLASGMRAAAAAPKVARPAWKVADEMIGVPVPRKARSASTKRSHDCWMGGGATAGHASGAGGDQALWQPSTSPVRTGLAVVSPVNNRPASPSSSNASARKKLKPNGPKQRPPKSVLKPVSSPSATQDEIEIAEVLYGMMRQPQGPSLKSEVSYGGESVKMEISRDENSKLLPVSHSWSVFPPQKSSSSVPLPAAIAPKRKKPRQMKYDEDAQAQSMYPVRNGPITAKLEMDSVANNELFPSIEKPTGLGIENGGAYEPGNAQGIPILSENLGDEAPQMEGFLGLSKREGSMDVGDAKEEFPSPKKESGMVLSGGDVLADGKIESKRNPTDVEAENHQEEKKFKIDIMEPQPARSSPERGFVVNFASCLDQKSISSNEAGTEEGGKTTAAKVCAAKAVEEGVKREAGGEGRKSGGGGGLKEKKGVSASLQLDGGDGVNTMMTGNNPSKGNPPGPKQQQRQPEADKSAPSAGSLTFPIPVAGWHGGLPPPIGYMPPLPGVVSMDGSAVAPAALQPPQLLFSQPRPKRCATHCYIARNISYHQQMARISFWPAAAATAAAGPVSLYGAKPCNVNVMPSADPNGNVSARCGNAVPDKGQNLGLLPSHSGMDKVSPAANSLESQRKPILLQQAIPPGAPGNILHGPAFIFPLSQQQAVAAAAAASVRSGPSKSTNGNSAAPVPSPAAGSSWASSSAKSAATAAAAMSLSYPNVPGGETQYLAILQNNSYPFPVPAHVGAAPSAYRGTHPPAMSFLNGPFYSSQMLHPTQLQQQLLANIPQVQQVQGHQNASNSSSSSTSLKHSQSHQQRPPGGGGNGSGGSLQGFPSGKNQPSQQTLTLQPQINQQPQHQVRPSDSETAREDSPSTADSRIPRCNMTTMYGQNFPTAMHAPNSSLMTQAPIAGANGATSNNTGEKKQQPPLAPQHNGSKLSAADSLPSPAFAMSFTNMGSSASSTPGLDISSFAQSHAVLQSLPEATRQTYQIMAAAAAAAAAAQNAQQKKNARVSDDGKVGGNDTSNEEDRKPLGGKISTTGGQSIAFSRPDLMDASVSSLTGSNVVDGSIRTLNHESGSSRASASVMPSPQQLQRSHQQMFQLQKQQQFAAAAAAAARSKTPAVSNGSVYSDHLGASTTAAAKYPSSLSSLPQNLIQSGSGQTQSPPQWRGSTRLASSSVPSALAATTTTSSSVKLHSQQSVRVQQGQTHISFANGNSKSSSASQGQQQIPATNQQSPPPPVVVGSPTTSSVSKSTGGSPRTTTSSTGNKPVQAASPLQMQHVKNSSQSHKSSSVGSGIVPSILGNSPLTSSSGPGAKHQLPRELSMLTLQQAQLLFSHPYVPVPAQHSTMNSASTVSANSAYYMQRRPSEQQPKLQQHPQGSASSSSAMRSLCPPVTLATSSTCDPVKAVAASNMKGGTLQSQGILHAAQFSVTQSSGGSHQIVPAGVSYVHSVPSIVQVKPAEQKQPEGE</sequence>
<name>A0ACB9P4G4_9MYRT</name>
<keyword evidence="2" id="KW-1185">Reference proteome</keyword>
<evidence type="ECO:0000313" key="2">
    <source>
        <dbReference type="Proteomes" id="UP001057402"/>
    </source>
</evidence>
<comment type="caution">
    <text evidence="1">The sequence shown here is derived from an EMBL/GenBank/DDBJ whole genome shotgun (WGS) entry which is preliminary data.</text>
</comment>
<accession>A0ACB9P4G4</accession>
<gene>
    <name evidence="1" type="ORF">MLD38_027339</name>
</gene>
<protein>
    <submittedName>
        <fullName evidence="1">Uncharacterized protein</fullName>
    </submittedName>
</protein>
<evidence type="ECO:0000313" key="1">
    <source>
        <dbReference type="EMBL" id="KAI4342754.1"/>
    </source>
</evidence>
<dbReference type="EMBL" id="CM042886">
    <property type="protein sequence ID" value="KAI4342754.1"/>
    <property type="molecule type" value="Genomic_DNA"/>
</dbReference>
<organism evidence="1 2">
    <name type="scientific">Melastoma candidum</name>
    <dbReference type="NCBI Taxonomy" id="119954"/>
    <lineage>
        <taxon>Eukaryota</taxon>
        <taxon>Viridiplantae</taxon>
        <taxon>Streptophyta</taxon>
        <taxon>Embryophyta</taxon>
        <taxon>Tracheophyta</taxon>
        <taxon>Spermatophyta</taxon>
        <taxon>Magnoliopsida</taxon>
        <taxon>eudicotyledons</taxon>
        <taxon>Gunneridae</taxon>
        <taxon>Pentapetalae</taxon>
        <taxon>rosids</taxon>
        <taxon>malvids</taxon>
        <taxon>Myrtales</taxon>
        <taxon>Melastomataceae</taxon>
        <taxon>Melastomatoideae</taxon>
        <taxon>Melastomateae</taxon>
        <taxon>Melastoma</taxon>
    </lineage>
</organism>